<dbReference type="Proteomes" id="UP000191285">
    <property type="component" value="Unassembled WGS sequence"/>
</dbReference>
<comment type="similarity">
    <text evidence="3">Belongs to the protein kinase superfamily. CAMK Ser/Thr protein kinase family. NIM1 subfamily.</text>
</comment>
<evidence type="ECO:0000256" key="6">
    <source>
        <dbReference type="ARBA" id="ARBA00013948"/>
    </source>
</evidence>
<evidence type="ECO:0000256" key="8">
    <source>
        <dbReference type="ARBA" id="ARBA00022527"/>
    </source>
</evidence>
<comment type="subunit">
    <text evidence="4">Component of the EKC/KEOPS complex composed of at least BUD32, CGI121, GON7, KAE1 and PCC1; the whole complex dimerizes.</text>
</comment>
<evidence type="ECO:0000256" key="9">
    <source>
        <dbReference type="ARBA" id="ARBA00022679"/>
    </source>
</evidence>
<evidence type="ECO:0000256" key="14">
    <source>
        <dbReference type="ARBA" id="ARBA00030980"/>
    </source>
</evidence>
<comment type="catalytic activity">
    <reaction evidence="17">
        <text>L-seryl-[protein] + ATP = O-phospho-L-seryl-[protein] + ADP + H(+)</text>
        <dbReference type="Rhea" id="RHEA:17989"/>
        <dbReference type="Rhea" id="RHEA-COMP:9863"/>
        <dbReference type="Rhea" id="RHEA-COMP:11604"/>
        <dbReference type="ChEBI" id="CHEBI:15378"/>
        <dbReference type="ChEBI" id="CHEBI:29999"/>
        <dbReference type="ChEBI" id="CHEBI:30616"/>
        <dbReference type="ChEBI" id="CHEBI:83421"/>
        <dbReference type="ChEBI" id="CHEBI:456216"/>
        <dbReference type="EC" id="2.7.11.1"/>
    </reaction>
</comment>
<dbReference type="STRING" id="303698.A0A1V6U0P8"/>
<evidence type="ECO:0000313" key="19">
    <source>
        <dbReference type="EMBL" id="OQE32155.1"/>
    </source>
</evidence>
<keyword evidence="10" id="KW-0547">Nucleotide-binding</keyword>
<keyword evidence="12" id="KW-0067">ATP-binding</keyword>
<dbReference type="PANTHER" id="PTHR24346">
    <property type="entry name" value="MAP/MICROTUBULE AFFINITY-REGULATING KINASE"/>
    <property type="match status" value="1"/>
</dbReference>
<dbReference type="InterPro" id="IPR000719">
    <property type="entry name" value="Prot_kinase_dom"/>
</dbReference>
<organism evidence="19 20">
    <name type="scientific">Penicillium steckii</name>
    <dbReference type="NCBI Taxonomy" id="303698"/>
    <lineage>
        <taxon>Eukaryota</taxon>
        <taxon>Fungi</taxon>
        <taxon>Dikarya</taxon>
        <taxon>Ascomycota</taxon>
        <taxon>Pezizomycotina</taxon>
        <taxon>Eurotiomycetes</taxon>
        <taxon>Eurotiomycetidae</taxon>
        <taxon>Eurotiales</taxon>
        <taxon>Aspergillaceae</taxon>
        <taxon>Penicillium</taxon>
    </lineage>
</organism>
<comment type="caution">
    <text evidence="19">The sequence shown here is derived from an EMBL/GenBank/DDBJ whole genome shotgun (WGS) entry which is preliminary data.</text>
</comment>
<evidence type="ECO:0000256" key="7">
    <source>
        <dbReference type="ARBA" id="ARBA00019973"/>
    </source>
</evidence>
<keyword evidence="20" id="KW-1185">Reference proteome</keyword>
<evidence type="ECO:0000256" key="12">
    <source>
        <dbReference type="ARBA" id="ARBA00022840"/>
    </source>
</evidence>
<dbReference type="GO" id="GO:0035556">
    <property type="term" value="P:intracellular signal transduction"/>
    <property type="evidence" value="ECO:0007669"/>
    <property type="project" value="TreeGrafter"/>
</dbReference>
<dbReference type="SUPFAM" id="SSF56112">
    <property type="entry name" value="Protein kinase-like (PK-like)"/>
    <property type="match status" value="1"/>
</dbReference>
<dbReference type="GO" id="GO:0005524">
    <property type="term" value="F:ATP binding"/>
    <property type="evidence" value="ECO:0007669"/>
    <property type="project" value="UniProtKB-KW"/>
</dbReference>
<evidence type="ECO:0000256" key="1">
    <source>
        <dbReference type="ARBA" id="ARBA00003747"/>
    </source>
</evidence>
<dbReference type="EC" id="2.7.11.1" evidence="5"/>
<dbReference type="InterPro" id="IPR011009">
    <property type="entry name" value="Kinase-like_dom_sf"/>
</dbReference>
<feature type="domain" description="Protein kinase" evidence="18">
    <location>
        <begin position="133"/>
        <end position="463"/>
    </location>
</feature>
<keyword evidence="11" id="KW-0418">Kinase</keyword>
<keyword evidence="13" id="KW-0158">Chromosome</keyword>
<dbReference type="OrthoDB" id="8596411at2759"/>
<evidence type="ECO:0000256" key="17">
    <source>
        <dbReference type="ARBA" id="ARBA00048679"/>
    </source>
</evidence>
<evidence type="ECO:0000256" key="4">
    <source>
        <dbReference type="ARBA" id="ARBA00011534"/>
    </source>
</evidence>
<dbReference type="PANTHER" id="PTHR24346:SF82">
    <property type="entry name" value="KP78A-RELATED"/>
    <property type="match status" value="1"/>
</dbReference>
<dbReference type="SMART" id="SM00220">
    <property type="entry name" value="S_TKc"/>
    <property type="match status" value="1"/>
</dbReference>
<name>A0A1V6U0P8_9EURO</name>
<comment type="catalytic activity">
    <reaction evidence="16">
        <text>L-threonyl-[protein] + ATP = O-phospho-L-threonyl-[protein] + ADP + H(+)</text>
        <dbReference type="Rhea" id="RHEA:46608"/>
        <dbReference type="Rhea" id="RHEA-COMP:11060"/>
        <dbReference type="Rhea" id="RHEA-COMP:11605"/>
        <dbReference type="ChEBI" id="CHEBI:15378"/>
        <dbReference type="ChEBI" id="CHEBI:30013"/>
        <dbReference type="ChEBI" id="CHEBI:30616"/>
        <dbReference type="ChEBI" id="CHEBI:61977"/>
        <dbReference type="ChEBI" id="CHEBI:456216"/>
        <dbReference type="EC" id="2.7.11.1"/>
    </reaction>
</comment>
<dbReference type="Gene3D" id="1.10.510.10">
    <property type="entry name" value="Transferase(Phosphotransferase) domain 1"/>
    <property type="match status" value="1"/>
</dbReference>
<evidence type="ECO:0000256" key="16">
    <source>
        <dbReference type="ARBA" id="ARBA00047899"/>
    </source>
</evidence>
<dbReference type="PROSITE" id="PS50011">
    <property type="entry name" value="PROTEIN_KINASE_DOM"/>
    <property type="match status" value="1"/>
</dbReference>
<gene>
    <name evidence="19" type="ORF">PENSTE_c001G00117</name>
</gene>
<sequence length="487" mass="56379">MIYRFACNTLNQLRPKQGQKHSFTMDTEEQWACSFPSLINELLIAESPLATKYPDLHYNLLTRLEIAFIQRGNKPISRCTHTIFDGYEAGRSDAVCFQQNEDMALLDYIDPIMYPDDPATRAKLICPSLTNRLEIYGLAGSGTFGTVFVACERGKSPDPDHFAIKIESHTTMLSGILQHYYSPPMVMVIEKSGDLRYIPAEAFVMLLLKSSKRFPDLDSVYIHDRFQAIVMSQCVDWATDLHPIPGDEGYRMFAPFTGKYLMTSDGRPLLDEMAAARVAFQILDGMVEMADLNLYHNDFSINNFIVDRHLNVTIIDLGDVKFGLDDEDFFEDRRSYLPFQEHLMSPELAKVLSEQGFFEENPIDYHDIRQVVIWKFGVILFGILHGYWPWDDRREGQPNLLRFGTHSEDIPRALERRERIMSTPLILNENLSQDCKDVLRALLDQPPEDRPNLRELTRGFPWFMQWGIVNRVWERPLSEEFDRCSFE</sequence>
<dbReference type="InterPro" id="IPR008266">
    <property type="entry name" value="Tyr_kinase_AS"/>
</dbReference>
<keyword evidence="13" id="KW-0779">Telomere</keyword>
<keyword evidence="8" id="KW-0723">Serine/threonine-protein kinase</keyword>
<evidence type="ECO:0000256" key="11">
    <source>
        <dbReference type="ARBA" id="ARBA00022777"/>
    </source>
</evidence>
<evidence type="ECO:0000313" key="20">
    <source>
        <dbReference type="Proteomes" id="UP000191285"/>
    </source>
</evidence>
<dbReference type="GO" id="GO:0004674">
    <property type="term" value="F:protein serine/threonine kinase activity"/>
    <property type="evidence" value="ECO:0007669"/>
    <property type="project" value="UniProtKB-KW"/>
</dbReference>
<evidence type="ECO:0000256" key="15">
    <source>
        <dbReference type="ARBA" id="ARBA00033194"/>
    </source>
</evidence>
<evidence type="ECO:0000256" key="10">
    <source>
        <dbReference type="ARBA" id="ARBA00022741"/>
    </source>
</evidence>
<comment type="function">
    <text evidence="1">Component of the EKC/KEOPS complex that is required for the formation of a threonylcarbamoyl group on adenosine at position 37 (t(6)A37) in tRNAs that read codons beginning with adenine. The complex is probably involved in the transfer of the threonylcarbamoyl moiety of threonylcarbamoyl-AMP (TC-AMP) to the N6 group of A37. BUD32 has ATPase activity in the context of the EKC/KEOPS complex and likely plays a supporting role to the catalytic subunit KAE1. The EKC/KEOPS complex also promotes both telomere uncapping and telomere elongation. The complex is required for efficient recruitment of transcriptional coactivators.</text>
</comment>
<dbReference type="GO" id="GO:0000781">
    <property type="term" value="C:chromosome, telomeric region"/>
    <property type="evidence" value="ECO:0007669"/>
    <property type="project" value="UniProtKB-SubCell"/>
</dbReference>
<dbReference type="Pfam" id="PF00069">
    <property type="entry name" value="Pkinase"/>
    <property type="match status" value="1"/>
</dbReference>
<comment type="subcellular location">
    <subcellularLocation>
        <location evidence="2">Chromosome</location>
        <location evidence="2">Telomere</location>
    </subcellularLocation>
</comment>
<dbReference type="GO" id="GO:0005737">
    <property type="term" value="C:cytoplasm"/>
    <property type="evidence" value="ECO:0007669"/>
    <property type="project" value="TreeGrafter"/>
</dbReference>
<dbReference type="EMBL" id="MLKD01000001">
    <property type="protein sequence ID" value="OQE32155.1"/>
    <property type="molecule type" value="Genomic_DNA"/>
</dbReference>
<dbReference type="PROSITE" id="PS00109">
    <property type="entry name" value="PROTEIN_KINASE_TYR"/>
    <property type="match status" value="1"/>
</dbReference>
<evidence type="ECO:0000256" key="2">
    <source>
        <dbReference type="ARBA" id="ARBA00004574"/>
    </source>
</evidence>
<protein>
    <recommendedName>
        <fullName evidence="7">EKC/KEOPS complex subunit BUD32</fullName>
        <ecNumber evidence="5">2.7.11.1</ecNumber>
    </recommendedName>
    <alternativeName>
        <fullName evidence="14 15">Atypical Serine/threonine protein kinase BUD32</fullName>
    </alternativeName>
    <alternativeName>
        <fullName evidence="6">EKC/KEOPS complex subunit bud32</fullName>
    </alternativeName>
</protein>
<evidence type="ECO:0000256" key="13">
    <source>
        <dbReference type="ARBA" id="ARBA00022895"/>
    </source>
</evidence>
<proteinExistence type="inferred from homology"/>
<evidence type="ECO:0000256" key="3">
    <source>
        <dbReference type="ARBA" id="ARBA00010791"/>
    </source>
</evidence>
<reference evidence="20" key="1">
    <citation type="journal article" date="2017" name="Nat. Microbiol.">
        <title>Global analysis of biosynthetic gene clusters reveals vast potential of secondary metabolite production in Penicillium species.</title>
        <authorList>
            <person name="Nielsen J.C."/>
            <person name="Grijseels S."/>
            <person name="Prigent S."/>
            <person name="Ji B."/>
            <person name="Dainat J."/>
            <person name="Nielsen K.F."/>
            <person name="Frisvad J.C."/>
            <person name="Workman M."/>
            <person name="Nielsen J."/>
        </authorList>
    </citation>
    <scope>NUCLEOTIDE SEQUENCE [LARGE SCALE GENOMIC DNA]</scope>
    <source>
        <strain evidence="20">IBT 24891</strain>
    </source>
</reference>
<evidence type="ECO:0000256" key="5">
    <source>
        <dbReference type="ARBA" id="ARBA00012513"/>
    </source>
</evidence>
<dbReference type="AlphaFoldDB" id="A0A1V6U0P8"/>
<keyword evidence="9" id="KW-0808">Transferase</keyword>
<evidence type="ECO:0000259" key="18">
    <source>
        <dbReference type="PROSITE" id="PS50011"/>
    </source>
</evidence>
<accession>A0A1V6U0P8</accession>